<sequence>MDQEQLQADLAILPIGTAIKLTGLTARQIRYYEANDLISIARSDSNQRLFSLNNLQRLMQIKRLLNDEHHLDQVRQLLAKMDVDHLEHHENRVRRNLKDEVWLASPFSRASANSRQNPFLHS</sequence>
<evidence type="ECO:0000256" key="3">
    <source>
        <dbReference type="ARBA" id="ARBA00023125"/>
    </source>
</evidence>
<name>A0A0R1WIC6_9LACO</name>
<dbReference type="EMBL" id="AZFX01000003">
    <property type="protein sequence ID" value="KRM13836.1"/>
    <property type="molecule type" value="Genomic_DNA"/>
</dbReference>
<dbReference type="AlphaFoldDB" id="A0A0R1WIC6"/>
<dbReference type="GO" id="GO:0003700">
    <property type="term" value="F:DNA-binding transcription factor activity"/>
    <property type="evidence" value="ECO:0007669"/>
    <property type="project" value="InterPro"/>
</dbReference>
<dbReference type="InterPro" id="IPR009061">
    <property type="entry name" value="DNA-bd_dom_put_sf"/>
</dbReference>
<dbReference type="Pfam" id="PF13411">
    <property type="entry name" value="MerR_1"/>
    <property type="match status" value="1"/>
</dbReference>
<keyword evidence="4" id="KW-0804">Transcription</keyword>
<keyword evidence="7" id="KW-1185">Reference proteome</keyword>
<dbReference type="Gene3D" id="1.10.1660.10">
    <property type="match status" value="1"/>
</dbReference>
<protein>
    <recommendedName>
        <fullName evidence="5">HTH merR-type domain-containing protein</fullName>
    </recommendedName>
</protein>
<reference evidence="6 7" key="1">
    <citation type="journal article" date="2015" name="Genome Announc.">
        <title>Expanding the biotechnology potential of lactobacilli through comparative genomics of 213 strains and associated genera.</title>
        <authorList>
            <person name="Sun Z."/>
            <person name="Harris H.M."/>
            <person name="McCann A."/>
            <person name="Guo C."/>
            <person name="Argimon S."/>
            <person name="Zhang W."/>
            <person name="Yang X."/>
            <person name="Jeffery I.B."/>
            <person name="Cooney J.C."/>
            <person name="Kagawa T.F."/>
            <person name="Liu W."/>
            <person name="Song Y."/>
            <person name="Salvetti E."/>
            <person name="Wrobel A."/>
            <person name="Rasinkangas P."/>
            <person name="Parkhill J."/>
            <person name="Rea M.C."/>
            <person name="O'Sullivan O."/>
            <person name="Ritari J."/>
            <person name="Douillard F.P."/>
            <person name="Paul Ross R."/>
            <person name="Yang R."/>
            <person name="Briner A.E."/>
            <person name="Felis G.E."/>
            <person name="de Vos W.M."/>
            <person name="Barrangou R."/>
            <person name="Klaenhammer T.R."/>
            <person name="Caufield P.W."/>
            <person name="Cui Y."/>
            <person name="Zhang H."/>
            <person name="O'Toole P.W."/>
        </authorList>
    </citation>
    <scope>NUCLEOTIDE SEQUENCE [LARGE SCALE GENOMIC DNA]</scope>
    <source>
        <strain evidence="6 7">DSM 17758</strain>
    </source>
</reference>
<dbReference type="Proteomes" id="UP000051315">
    <property type="component" value="Unassembled WGS sequence"/>
</dbReference>
<dbReference type="PANTHER" id="PTHR30204:SF65">
    <property type="entry name" value="HTH-TYPE TRANSCRIPTIONAL REGULATOR TNRA"/>
    <property type="match status" value="1"/>
</dbReference>
<organism evidence="6 7">
    <name type="scientific">Lapidilactobacillus concavus DSM 17758</name>
    <dbReference type="NCBI Taxonomy" id="1423735"/>
    <lineage>
        <taxon>Bacteria</taxon>
        <taxon>Bacillati</taxon>
        <taxon>Bacillota</taxon>
        <taxon>Bacilli</taxon>
        <taxon>Lactobacillales</taxon>
        <taxon>Lactobacillaceae</taxon>
        <taxon>Lapidilactobacillus</taxon>
    </lineage>
</organism>
<dbReference type="InterPro" id="IPR047057">
    <property type="entry name" value="MerR_fam"/>
</dbReference>
<evidence type="ECO:0000259" key="5">
    <source>
        <dbReference type="PROSITE" id="PS50937"/>
    </source>
</evidence>
<evidence type="ECO:0000256" key="4">
    <source>
        <dbReference type="ARBA" id="ARBA00023163"/>
    </source>
</evidence>
<dbReference type="InterPro" id="IPR000551">
    <property type="entry name" value="MerR-type_HTH_dom"/>
</dbReference>
<keyword evidence="3" id="KW-0238">DNA-binding</keyword>
<evidence type="ECO:0000256" key="2">
    <source>
        <dbReference type="ARBA" id="ARBA00023015"/>
    </source>
</evidence>
<dbReference type="PATRIC" id="fig|1423735.3.peg.1047"/>
<keyword evidence="2" id="KW-0805">Transcription regulation</keyword>
<dbReference type="PANTHER" id="PTHR30204">
    <property type="entry name" value="REDOX-CYCLING DRUG-SENSING TRANSCRIPTIONAL ACTIVATOR SOXR"/>
    <property type="match status" value="1"/>
</dbReference>
<dbReference type="SUPFAM" id="SSF46955">
    <property type="entry name" value="Putative DNA-binding domain"/>
    <property type="match status" value="1"/>
</dbReference>
<evidence type="ECO:0000313" key="6">
    <source>
        <dbReference type="EMBL" id="KRM13836.1"/>
    </source>
</evidence>
<dbReference type="GO" id="GO:0003677">
    <property type="term" value="F:DNA binding"/>
    <property type="evidence" value="ECO:0007669"/>
    <property type="project" value="UniProtKB-KW"/>
</dbReference>
<proteinExistence type="predicted"/>
<dbReference type="SMART" id="SM00422">
    <property type="entry name" value="HTH_MERR"/>
    <property type="match status" value="1"/>
</dbReference>
<dbReference type="PROSITE" id="PS50937">
    <property type="entry name" value="HTH_MERR_2"/>
    <property type="match status" value="1"/>
</dbReference>
<comment type="caution">
    <text evidence="6">The sequence shown here is derived from an EMBL/GenBank/DDBJ whole genome shotgun (WGS) entry which is preliminary data.</text>
</comment>
<dbReference type="RefSeq" id="WP_057823054.1">
    <property type="nucleotide sequence ID" value="NZ_AZFX01000003.1"/>
</dbReference>
<evidence type="ECO:0000313" key="7">
    <source>
        <dbReference type="Proteomes" id="UP000051315"/>
    </source>
</evidence>
<gene>
    <name evidence="6" type="ORF">FC15_GL001007</name>
</gene>
<keyword evidence="1" id="KW-0678">Repressor</keyword>
<dbReference type="STRING" id="1423735.FC15_GL001007"/>
<accession>A0A0R1WIC6</accession>
<evidence type="ECO:0000256" key="1">
    <source>
        <dbReference type="ARBA" id="ARBA00022491"/>
    </source>
</evidence>
<feature type="domain" description="HTH merR-type" evidence="5">
    <location>
        <begin position="12"/>
        <end position="80"/>
    </location>
</feature>